<dbReference type="EMBL" id="CM001220">
    <property type="protein sequence ID" value="KEH29329.1"/>
    <property type="molecule type" value="Genomic_DNA"/>
</dbReference>
<dbReference type="InterPro" id="IPR015915">
    <property type="entry name" value="Kelch-typ_b-propeller"/>
</dbReference>
<accession>A0A072UHW1</accession>
<dbReference type="Pfam" id="PF07734">
    <property type="entry name" value="FBA_1"/>
    <property type="match status" value="1"/>
</dbReference>
<protein>
    <submittedName>
        <fullName evidence="2">F-box protein interaction domain protein</fullName>
    </submittedName>
</protein>
<reference evidence="3" key="3">
    <citation type="submission" date="2015-04" db="UniProtKB">
        <authorList>
            <consortium name="EnsemblPlants"/>
        </authorList>
    </citation>
    <scope>IDENTIFICATION</scope>
    <source>
        <strain evidence="3">cv. Jemalong A17</strain>
    </source>
</reference>
<proteinExistence type="predicted"/>
<dbReference type="InterPro" id="IPR006527">
    <property type="entry name" value="F-box-assoc_dom_typ1"/>
</dbReference>
<dbReference type="InterPro" id="IPR017451">
    <property type="entry name" value="F-box-assoc_interact_dom"/>
</dbReference>
<dbReference type="STRING" id="3880.A0A072UHW1"/>
<dbReference type="SUPFAM" id="SSF81383">
    <property type="entry name" value="F-box domain"/>
    <property type="match status" value="1"/>
</dbReference>
<reference evidence="2 4" key="2">
    <citation type="journal article" date="2014" name="BMC Genomics">
        <title>An improved genome release (version Mt4.0) for the model legume Medicago truncatula.</title>
        <authorList>
            <person name="Tang H."/>
            <person name="Krishnakumar V."/>
            <person name="Bidwell S."/>
            <person name="Rosen B."/>
            <person name="Chan A."/>
            <person name="Zhou S."/>
            <person name="Gentzbittel L."/>
            <person name="Childs K.L."/>
            <person name="Yandell M."/>
            <person name="Gundlach H."/>
            <person name="Mayer K.F."/>
            <person name="Schwartz D.C."/>
            <person name="Town C.D."/>
        </authorList>
    </citation>
    <scope>GENOME REANNOTATION</scope>
    <source>
        <strain evidence="2">A17</strain>
        <strain evidence="3 4">cv. Jemalong A17</strain>
    </source>
</reference>
<dbReference type="PANTHER" id="PTHR31672">
    <property type="entry name" value="BNACNNG10540D PROTEIN"/>
    <property type="match status" value="1"/>
</dbReference>
<evidence type="ECO:0000313" key="2">
    <source>
        <dbReference type="EMBL" id="KEH29329.1"/>
    </source>
</evidence>
<dbReference type="PROSITE" id="PS50181">
    <property type="entry name" value="FBOX"/>
    <property type="match status" value="1"/>
</dbReference>
<dbReference type="InterPro" id="IPR036047">
    <property type="entry name" value="F-box-like_dom_sf"/>
</dbReference>
<reference evidence="2 4" key="1">
    <citation type="journal article" date="2011" name="Nature">
        <title>The Medicago genome provides insight into the evolution of rhizobial symbioses.</title>
        <authorList>
            <person name="Young N.D."/>
            <person name="Debelle F."/>
            <person name="Oldroyd G.E."/>
            <person name="Geurts R."/>
            <person name="Cannon S.B."/>
            <person name="Udvardi M.K."/>
            <person name="Benedito V.A."/>
            <person name="Mayer K.F."/>
            <person name="Gouzy J."/>
            <person name="Schoof H."/>
            <person name="Van de Peer Y."/>
            <person name="Proost S."/>
            <person name="Cook D.R."/>
            <person name="Meyers B.C."/>
            <person name="Spannagl M."/>
            <person name="Cheung F."/>
            <person name="De Mita S."/>
            <person name="Krishnakumar V."/>
            <person name="Gundlach H."/>
            <person name="Zhou S."/>
            <person name="Mudge J."/>
            <person name="Bharti A.K."/>
            <person name="Murray J.D."/>
            <person name="Naoumkina M.A."/>
            <person name="Rosen B."/>
            <person name="Silverstein K.A."/>
            <person name="Tang H."/>
            <person name="Rombauts S."/>
            <person name="Zhao P.X."/>
            <person name="Zhou P."/>
            <person name="Barbe V."/>
            <person name="Bardou P."/>
            <person name="Bechner M."/>
            <person name="Bellec A."/>
            <person name="Berger A."/>
            <person name="Berges H."/>
            <person name="Bidwell S."/>
            <person name="Bisseling T."/>
            <person name="Choisne N."/>
            <person name="Couloux A."/>
            <person name="Denny R."/>
            <person name="Deshpande S."/>
            <person name="Dai X."/>
            <person name="Doyle J.J."/>
            <person name="Dudez A.M."/>
            <person name="Farmer A.D."/>
            <person name="Fouteau S."/>
            <person name="Franken C."/>
            <person name="Gibelin C."/>
            <person name="Gish J."/>
            <person name="Goldstein S."/>
            <person name="Gonzalez A.J."/>
            <person name="Green P.J."/>
            <person name="Hallab A."/>
            <person name="Hartog M."/>
            <person name="Hua A."/>
            <person name="Humphray S.J."/>
            <person name="Jeong D.H."/>
            <person name="Jing Y."/>
            <person name="Jocker A."/>
            <person name="Kenton S.M."/>
            <person name="Kim D.J."/>
            <person name="Klee K."/>
            <person name="Lai H."/>
            <person name="Lang C."/>
            <person name="Lin S."/>
            <person name="Macmil S.L."/>
            <person name="Magdelenat G."/>
            <person name="Matthews L."/>
            <person name="McCorrison J."/>
            <person name="Monaghan E.L."/>
            <person name="Mun J.H."/>
            <person name="Najar F.Z."/>
            <person name="Nicholson C."/>
            <person name="Noirot C."/>
            <person name="O'Bleness M."/>
            <person name="Paule C.R."/>
            <person name="Poulain J."/>
            <person name="Prion F."/>
            <person name="Qin B."/>
            <person name="Qu C."/>
            <person name="Retzel E.F."/>
            <person name="Riddle C."/>
            <person name="Sallet E."/>
            <person name="Samain S."/>
            <person name="Samson N."/>
            <person name="Sanders I."/>
            <person name="Saurat O."/>
            <person name="Scarpelli C."/>
            <person name="Schiex T."/>
            <person name="Segurens B."/>
            <person name="Severin A.J."/>
            <person name="Sherrier D.J."/>
            <person name="Shi R."/>
            <person name="Sims S."/>
            <person name="Singer S.R."/>
            <person name="Sinharoy S."/>
            <person name="Sterck L."/>
            <person name="Viollet A."/>
            <person name="Wang B.B."/>
            <person name="Wang K."/>
            <person name="Wang M."/>
            <person name="Wang X."/>
            <person name="Warfsmann J."/>
            <person name="Weissenbach J."/>
            <person name="White D.D."/>
            <person name="White J.D."/>
            <person name="Wiley G.B."/>
            <person name="Wincker P."/>
            <person name="Xing Y."/>
            <person name="Yang L."/>
            <person name="Yao Z."/>
            <person name="Ying F."/>
            <person name="Zhai J."/>
            <person name="Zhou L."/>
            <person name="Zuber A."/>
            <person name="Denarie J."/>
            <person name="Dixon R.A."/>
            <person name="May G.D."/>
            <person name="Schwartz D.C."/>
            <person name="Rogers J."/>
            <person name="Quetier F."/>
            <person name="Town C.D."/>
            <person name="Roe B.A."/>
        </authorList>
    </citation>
    <scope>NUCLEOTIDE SEQUENCE [LARGE SCALE GENOMIC DNA]</scope>
    <source>
        <strain evidence="2">A17</strain>
        <strain evidence="3 4">cv. Jemalong A17</strain>
    </source>
</reference>
<dbReference type="SUPFAM" id="SSF50965">
    <property type="entry name" value="Galactose oxidase, central domain"/>
    <property type="match status" value="1"/>
</dbReference>
<dbReference type="Gene3D" id="2.120.10.80">
    <property type="entry name" value="Kelch-type beta propeller"/>
    <property type="match status" value="1"/>
</dbReference>
<dbReference type="CDD" id="cd22157">
    <property type="entry name" value="F-box_AtFBW1-like"/>
    <property type="match status" value="1"/>
</dbReference>
<sequence length="442" mass="50161">MLPVNFDMDLLPPSQPCPPPNASPAILPDELIAEVLSFLPVKSLMQLRSVCKSWKSIVEDPTFVKFHLYRSSQKPDLAFVTSIYATEALTFTICRLFENPSDVINLPNNDSYYQLKDKGCLGIVGSCNGLLCLLGGISFDGSCYYKDMFLRFWNPATKTLSDKLGCLGDGDSDISLFNFHRLKFAFGYDNSSNTYKAVYFILDTTIVRVFSIGNNVWRSIQNSPVASRHYSAVVHLSGSVILVAIRNYTTKYYDCKDITIKQFVIISLDFGTEKYTQLRPPQGFDQVPFLMPNLSVLEDCLCFSHDFEQTHFVIWQMKEFGVEESWTQFLRISYHNLQIDIDSISPNMSSHWLPLCVSKKSGTLLLTNHDELEAILFNLRDKRVERINGHWLSNGKEYVESLFGVHGSTPLRDVASQFNRSQLLANAPSIACYFLAFCIVYD</sequence>
<evidence type="ECO:0000313" key="4">
    <source>
        <dbReference type="Proteomes" id="UP000002051"/>
    </source>
</evidence>
<dbReference type="InterPro" id="IPR050796">
    <property type="entry name" value="SCF_F-box_component"/>
</dbReference>
<dbReference type="EnsemblPlants" id="KEH29329">
    <property type="protein sequence ID" value="KEH29329"/>
    <property type="gene ID" value="MTR_4g033495"/>
</dbReference>
<dbReference type="PANTHER" id="PTHR31672:SF13">
    <property type="entry name" value="F-BOX PROTEIN CPR30-LIKE"/>
    <property type="match status" value="1"/>
</dbReference>
<evidence type="ECO:0000313" key="3">
    <source>
        <dbReference type="EnsemblPlants" id="KEH29329"/>
    </source>
</evidence>
<name>A0A072UHW1_MEDTR</name>
<gene>
    <name evidence="2" type="ordered locus">MTR_4g033495</name>
</gene>
<dbReference type="AlphaFoldDB" id="A0A072UHW1"/>
<dbReference type="InterPro" id="IPR011043">
    <property type="entry name" value="Gal_Oxase/kelch_b-propeller"/>
</dbReference>
<dbReference type="Pfam" id="PF00646">
    <property type="entry name" value="F-box"/>
    <property type="match status" value="1"/>
</dbReference>
<dbReference type="InterPro" id="IPR001810">
    <property type="entry name" value="F-box_dom"/>
</dbReference>
<dbReference type="HOGENOM" id="CLU_027176_0_1_1"/>
<dbReference type="NCBIfam" id="TIGR01640">
    <property type="entry name" value="F_box_assoc_1"/>
    <property type="match status" value="1"/>
</dbReference>
<feature type="domain" description="F-box" evidence="1">
    <location>
        <begin position="21"/>
        <end position="72"/>
    </location>
</feature>
<evidence type="ECO:0000259" key="1">
    <source>
        <dbReference type="PROSITE" id="PS50181"/>
    </source>
</evidence>
<dbReference type="SMART" id="SM00256">
    <property type="entry name" value="FBOX"/>
    <property type="match status" value="1"/>
</dbReference>
<dbReference type="Proteomes" id="UP000002051">
    <property type="component" value="Chromosome 4"/>
</dbReference>
<keyword evidence="4" id="KW-1185">Reference proteome</keyword>
<dbReference type="Gene3D" id="1.20.1280.50">
    <property type="match status" value="1"/>
</dbReference>
<organism evidence="2 4">
    <name type="scientific">Medicago truncatula</name>
    <name type="common">Barrel medic</name>
    <name type="synonym">Medicago tribuloides</name>
    <dbReference type="NCBI Taxonomy" id="3880"/>
    <lineage>
        <taxon>Eukaryota</taxon>
        <taxon>Viridiplantae</taxon>
        <taxon>Streptophyta</taxon>
        <taxon>Embryophyta</taxon>
        <taxon>Tracheophyta</taxon>
        <taxon>Spermatophyta</taxon>
        <taxon>Magnoliopsida</taxon>
        <taxon>eudicotyledons</taxon>
        <taxon>Gunneridae</taxon>
        <taxon>Pentapetalae</taxon>
        <taxon>rosids</taxon>
        <taxon>fabids</taxon>
        <taxon>Fabales</taxon>
        <taxon>Fabaceae</taxon>
        <taxon>Papilionoideae</taxon>
        <taxon>50 kb inversion clade</taxon>
        <taxon>NPAAA clade</taxon>
        <taxon>Hologalegina</taxon>
        <taxon>IRL clade</taxon>
        <taxon>Trifolieae</taxon>
        <taxon>Medicago</taxon>
    </lineage>
</organism>